<evidence type="ECO:0000313" key="1">
    <source>
        <dbReference type="EMBL" id="KAK5895443.1"/>
    </source>
</evidence>
<evidence type="ECO:0000313" key="2">
    <source>
        <dbReference type="Proteomes" id="UP001335648"/>
    </source>
</evidence>
<protein>
    <submittedName>
        <fullName evidence="1">Uncharacterized protein</fullName>
    </submittedName>
</protein>
<keyword evidence="2" id="KW-1185">Reference proteome</keyword>
<name>A0AAN8C3M1_9TELE</name>
<accession>A0AAN8C3M1</accession>
<dbReference type="Proteomes" id="UP001335648">
    <property type="component" value="Unassembled WGS sequence"/>
</dbReference>
<organism evidence="1 2">
    <name type="scientific">Champsocephalus esox</name>
    <name type="common">pike icefish</name>
    <dbReference type="NCBI Taxonomy" id="159716"/>
    <lineage>
        <taxon>Eukaryota</taxon>
        <taxon>Metazoa</taxon>
        <taxon>Chordata</taxon>
        <taxon>Craniata</taxon>
        <taxon>Vertebrata</taxon>
        <taxon>Euteleostomi</taxon>
        <taxon>Actinopterygii</taxon>
        <taxon>Neopterygii</taxon>
        <taxon>Teleostei</taxon>
        <taxon>Neoteleostei</taxon>
        <taxon>Acanthomorphata</taxon>
        <taxon>Eupercaria</taxon>
        <taxon>Perciformes</taxon>
        <taxon>Notothenioidei</taxon>
        <taxon>Channichthyidae</taxon>
        <taxon>Champsocephalus</taxon>
    </lineage>
</organism>
<reference evidence="1 2" key="1">
    <citation type="journal article" date="2023" name="Mol. Biol. Evol.">
        <title>Genomics of Secondarily Temperate Adaptation in the Only Non-Antarctic Icefish.</title>
        <authorList>
            <person name="Rivera-Colon A.G."/>
            <person name="Rayamajhi N."/>
            <person name="Minhas B.F."/>
            <person name="Madrigal G."/>
            <person name="Bilyk K.T."/>
            <person name="Yoon V."/>
            <person name="Hune M."/>
            <person name="Gregory S."/>
            <person name="Cheng C.H.C."/>
            <person name="Catchen J.M."/>
        </authorList>
    </citation>
    <scope>NUCLEOTIDE SEQUENCE [LARGE SCALE GENOMIC DNA]</scope>
    <source>
        <strain evidence="1">JC2023a</strain>
    </source>
</reference>
<sequence>MQMTPSQDFKTTQPSQESALAITAQDCVLNFAPMTMTAPIMRNAAIMDVDISALPCTQPMKECALAGTA</sequence>
<comment type="caution">
    <text evidence="1">The sequence shown here is derived from an EMBL/GenBank/DDBJ whole genome shotgun (WGS) entry which is preliminary data.</text>
</comment>
<dbReference type="EMBL" id="JAULUE010002054">
    <property type="protein sequence ID" value="KAK5895443.1"/>
    <property type="molecule type" value="Genomic_DNA"/>
</dbReference>
<dbReference type="AlphaFoldDB" id="A0AAN8C3M1"/>
<proteinExistence type="predicted"/>
<gene>
    <name evidence="1" type="ORF">CesoFtcFv8_012035</name>
</gene>